<dbReference type="EMBL" id="OY660864">
    <property type="protein sequence ID" value="CAJ1048638.1"/>
    <property type="molecule type" value="Genomic_DNA"/>
</dbReference>
<feature type="region of interest" description="Disordered" evidence="1">
    <location>
        <begin position="115"/>
        <end position="137"/>
    </location>
</feature>
<evidence type="ECO:0000313" key="2">
    <source>
        <dbReference type="EMBL" id="CAJ1048622.1"/>
    </source>
</evidence>
<dbReference type="EMBL" id="OY660864">
    <property type="protein sequence ID" value="CAJ1048634.1"/>
    <property type="molecule type" value="Genomic_DNA"/>
</dbReference>
<protein>
    <submittedName>
        <fullName evidence="5">Uncharacterized protein</fullName>
    </submittedName>
</protein>
<dbReference type="Proteomes" id="UP001178508">
    <property type="component" value="Chromosome 1"/>
</dbReference>
<evidence type="ECO:0000313" key="3">
    <source>
        <dbReference type="EMBL" id="CAJ1048634.1"/>
    </source>
</evidence>
<dbReference type="EMBL" id="OY660864">
    <property type="protein sequence ID" value="CAJ1048622.1"/>
    <property type="molecule type" value="Genomic_DNA"/>
</dbReference>
<dbReference type="EMBL" id="OY660864">
    <property type="protein sequence ID" value="CAJ1048649.1"/>
    <property type="molecule type" value="Genomic_DNA"/>
</dbReference>
<organism evidence="5 6">
    <name type="scientific">Xyrichtys novacula</name>
    <name type="common">Pearly razorfish</name>
    <name type="synonym">Hemipteronotus novacula</name>
    <dbReference type="NCBI Taxonomy" id="13765"/>
    <lineage>
        <taxon>Eukaryota</taxon>
        <taxon>Metazoa</taxon>
        <taxon>Chordata</taxon>
        <taxon>Craniata</taxon>
        <taxon>Vertebrata</taxon>
        <taxon>Euteleostomi</taxon>
        <taxon>Actinopterygii</taxon>
        <taxon>Neopterygii</taxon>
        <taxon>Teleostei</taxon>
        <taxon>Neoteleostei</taxon>
        <taxon>Acanthomorphata</taxon>
        <taxon>Eupercaria</taxon>
        <taxon>Labriformes</taxon>
        <taxon>Labridae</taxon>
        <taxon>Xyrichtys</taxon>
    </lineage>
</organism>
<proteinExistence type="predicted"/>
<keyword evidence="6" id="KW-1185">Reference proteome</keyword>
<evidence type="ECO:0000313" key="4">
    <source>
        <dbReference type="EMBL" id="CAJ1048638.1"/>
    </source>
</evidence>
<name>A0AAV1EIX5_XYRNO</name>
<evidence type="ECO:0000313" key="6">
    <source>
        <dbReference type="Proteomes" id="UP001178508"/>
    </source>
</evidence>
<sequence length="147" mass="16021">MSHGRSAASPESRSGEKMKFRRRVSCAVPFLELQPVQQPFSSDHTLPASSYCSGSAQHDFESPGITALSSATFWDFMFGELDETCELTVQRLLSGYGAEKQVSAGAMRGFTFSGPVSRRLEEEEEEEEGGQKDDAYGVQATAAFASF</sequence>
<gene>
    <name evidence="4" type="ORF">XNOV1_A002138</name>
    <name evidence="3" type="ORF">XNOV1_A002905</name>
    <name evidence="5" type="ORF">XNOV1_A017930</name>
    <name evidence="2" type="ORF">XNOV1_A025182</name>
</gene>
<evidence type="ECO:0000256" key="1">
    <source>
        <dbReference type="SAM" id="MobiDB-lite"/>
    </source>
</evidence>
<accession>A0AAV1EIX5</accession>
<evidence type="ECO:0000313" key="5">
    <source>
        <dbReference type="EMBL" id="CAJ1048649.1"/>
    </source>
</evidence>
<dbReference type="AlphaFoldDB" id="A0AAV1EIX5"/>
<reference evidence="5" key="1">
    <citation type="submission" date="2023-08" db="EMBL/GenBank/DDBJ databases">
        <authorList>
            <person name="Alioto T."/>
            <person name="Alioto T."/>
            <person name="Gomez Garrido J."/>
        </authorList>
    </citation>
    <scope>NUCLEOTIDE SEQUENCE</scope>
</reference>